<accession>A0ABC8RNP1</accession>
<dbReference type="EMBL" id="CAUOFW020001382">
    <property type="protein sequence ID" value="CAK9144268.1"/>
    <property type="molecule type" value="Genomic_DNA"/>
</dbReference>
<protein>
    <submittedName>
        <fullName evidence="2">Uncharacterized protein</fullName>
    </submittedName>
</protein>
<comment type="caution">
    <text evidence="2">The sequence shown here is derived from an EMBL/GenBank/DDBJ whole genome shotgun (WGS) entry which is preliminary data.</text>
</comment>
<sequence>MGYIPVGEDGVVVLEHLARYCRRGDHNAYFRNLAGVYGSDHRSEPCWRSRSGAPGQGTGGFRPLEGLADPAAK</sequence>
<evidence type="ECO:0000313" key="2">
    <source>
        <dbReference type="EMBL" id="CAK9144268.1"/>
    </source>
</evidence>
<evidence type="ECO:0000256" key="1">
    <source>
        <dbReference type="SAM" id="MobiDB-lite"/>
    </source>
</evidence>
<feature type="non-terminal residue" evidence="2">
    <location>
        <position position="73"/>
    </location>
</feature>
<gene>
    <name evidence="2" type="ORF">ILEXP_LOCUS12017</name>
</gene>
<feature type="region of interest" description="Disordered" evidence="1">
    <location>
        <begin position="39"/>
        <end position="73"/>
    </location>
</feature>
<reference evidence="2 3" key="1">
    <citation type="submission" date="2024-02" db="EMBL/GenBank/DDBJ databases">
        <authorList>
            <person name="Vignale AGUSTIN F."/>
            <person name="Sosa J E."/>
            <person name="Modenutti C."/>
        </authorList>
    </citation>
    <scope>NUCLEOTIDE SEQUENCE [LARGE SCALE GENOMIC DNA]</scope>
</reference>
<organism evidence="2 3">
    <name type="scientific">Ilex paraguariensis</name>
    <name type="common">yerba mate</name>
    <dbReference type="NCBI Taxonomy" id="185542"/>
    <lineage>
        <taxon>Eukaryota</taxon>
        <taxon>Viridiplantae</taxon>
        <taxon>Streptophyta</taxon>
        <taxon>Embryophyta</taxon>
        <taxon>Tracheophyta</taxon>
        <taxon>Spermatophyta</taxon>
        <taxon>Magnoliopsida</taxon>
        <taxon>eudicotyledons</taxon>
        <taxon>Gunneridae</taxon>
        <taxon>Pentapetalae</taxon>
        <taxon>asterids</taxon>
        <taxon>campanulids</taxon>
        <taxon>Aquifoliales</taxon>
        <taxon>Aquifoliaceae</taxon>
        <taxon>Ilex</taxon>
    </lineage>
</organism>
<keyword evidence="3" id="KW-1185">Reference proteome</keyword>
<name>A0ABC8RNP1_9AQUA</name>
<evidence type="ECO:0000313" key="3">
    <source>
        <dbReference type="Proteomes" id="UP001642360"/>
    </source>
</evidence>
<dbReference type="Proteomes" id="UP001642360">
    <property type="component" value="Unassembled WGS sequence"/>
</dbReference>
<dbReference type="AlphaFoldDB" id="A0ABC8RNP1"/>
<proteinExistence type="predicted"/>